<evidence type="ECO:0000313" key="2">
    <source>
        <dbReference type="Proteomes" id="UP000326837"/>
    </source>
</evidence>
<dbReference type="KEGG" id="lpav:PLANPX_2604"/>
<protein>
    <submittedName>
        <fullName evidence="1">Uncharacterized protein</fullName>
    </submittedName>
</protein>
<evidence type="ECO:0000313" key="1">
    <source>
        <dbReference type="EMBL" id="BBO32992.1"/>
    </source>
</evidence>
<name>A0A5K7XAL8_9BACT</name>
<keyword evidence="2" id="KW-1185">Reference proteome</keyword>
<dbReference type="RefSeq" id="WP_152098862.1">
    <property type="nucleotide sequence ID" value="NZ_AP021861.1"/>
</dbReference>
<organism evidence="1 2">
    <name type="scientific">Lacipirellula parvula</name>
    <dbReference type="NCBI Taxonomy" id="2650471"/>
    <lineage>
        <taxon>Bacteria</taxon>
        <taxon>Pseudomonadati</taxon>
        <taxon>Planctomycetota</taxon>
        <taxon>Planctomycetia</taxon>
        <taxon>Pirellulales</taxon>
        <taxon>Lacipirellulaceae</taxon>
        <taxon>Lacipirellula</taxon>
    </lineage>
</organism>
<dbReference type="EMBL" id="AP021861">
    <property type="protein sequence ID" value="BBO32992.1"/>
    <property type="molecule type" value="Genomic_DNA"/>
</dbReference>
<sequence length="114" mass="12303">MGEPESACRGPELRLVGGGDALNLSPAAVAKLETLDDVIFPAIDGDMTAVEASEPLWREAVAELGPEVVAESRSEYLRYARSTWQFLSRQTVQQPLRMLAVMKVIGLLMGEDGG</sequence>
<accession>A0A5K7XAL8</accession>
<dbReference type="AlphaFoldDB" id="A0A5K7XAL8"/>
<gene>
    <name evidence="1" type="ORF">PLANPX_2604</name>
</gene>
<dbReference type="Proteomes" id="UP000326837">
    <property type="component" value="Chromosome"/>
</dbReference>
<proteinExistence type="predicted"/>
<reference evidence="2" key="1">
    <citation type="submission" date="2019-10" db="EMBL/GenBank/DDBJ databases">
        <title>Lacipirellula parvula gen. nov., sp. nov., representing a lineage of planctomycetes widespread in freshwater anoxic habitats, and description of the family Lacipirellulaceae.</title>
        <authorList>
            <person name="Dedysh S.N."/>
            <person name="Kulichevskaya I.S."/>
            <person name="Beletsky A.V."/>
            <person name="Rakitin A.L."/>
            <person name="Mardanov A.V."/>
            <person name="Ivanova A.A."/>
            <person name="Saltykova V.X."/>
            <person name="Rijpstra W.I.C."/>
            <person name="Sinninghe Damste J.S."/>
            <person name="Ravin N.V."/>
        </authorList>
    </citation>
    <scope>NUCLEOTIDE SEQUENCE [LARGE SCALE GENOMIC DNA]</scope>
    <source>
        <strain evidence="2">PX69</strain>
    </source>
</reference>